<dbReference type="PANTHER" id="PTHR45947">
    <property type="entry name" value="SULFOQUINOVOSYL TRANSFERASE SQD2"/>
    <property type="match status" value="1"/>
</dbReference>
<evidence type="ECO:0000259" key="1">
    <source>
        <dbReference type="Pfam" id="PF00534"/>
    </source>
</evidence>
<protein>
    <submittedName>
        <fullName evidence="2">Glycosyltransferase</fullName>
    </submittedName>
</protein>
<dbReference type="Proteomes" id="UP000449193">
    <property type="component" value="Unassembled WGS sequence"/>
</dbReference>
<reference evidence="2 3" key="1">
    <citation type="journal article" date="2019" name="Nat. Med.">
        <title>A library of human gut bacterial isolates paired with longitudinal multiomics data enables mechanistic microbiome research.</title>
        <authorList>
            <person name="Poyet M."/>
            <person name="Groussin M."/>
            <person name="Gibbons S.M."/>
            <person name="Avila-Pacheco J."/>
            <person name="Jiang X."/>
            <person name="Kearney S.M."/>
            <person name="Perrotta A.R."/>
            <person name="Berdy B."/>
            <person name="Zhao S."/>
            <person name="Lieberman T.D."/>
            <person name="Swanson P.K."/>
            <person name="Smith M."/>
            <person name="Roesemann S."/>
            <person name="Alexander J.E."/>
            <person name="Rich S.A."/>
            <person name="Livny J."/>
            <person name="Vlamakis H."/>
            <person name="Clish C."/>
            <person name="Bullock K."/>
            <person name="Deik A."/>
            <person name="Scott J."/>
            <person name="Pierce K.A."/>
            <person name="Xavier R.J."/>
            <person name="Alm E.J."/>
        </authorList>
    </citation>
    <scope>NUCLEOTIDE SEQUENCE [LARGE SCALE GENOMIC DNA]</scope>
    <source>
        <strain evidence="2 3">BIOML-A7</strain>
    </source>
</reference>
<name>A0A6I3QB44_9FIRM</name>
<proteinExistence type="predicted"/>
<sequence length="428" mass="48386">MSGTVVFLSINMWNHPKSVVTILRGEHMKITYVSNFMNHHQLPFSQRILSQDGVEYTFVAIEAIPQERLDMGYEDMNHKYPFVICAYDSEKKMRQAEKLIDDADVAIYGSCPDSLIMRRTNKGKLCFKFSERYFKEGTGLLQVPHNLASAWKHLKPFENGPLYFCCSSAYTAADLNRYTNFKGRTFKWGYFPETKKYNVDELMKQKLSVTSAGWKHPQASILWAGRLIGWKHPDASIELAASLKEKGYSFKMSIIGNGEMEAQLHEMIRSKGVDDCVEMLGAMSPNEVRAHMESADVFLFTSDFNEGWGAVLNESMNSGCAVVASHAIGSVPFLVKDGVNGLVYENGNQEHFEKQVRRLLDDDAYRRKMGESAYTTISDTWNAQVASGRFVELARKIIKGDLAQTLFEDGPCSSAEILDNGWYHANES</sequence>
<dbReference type="InterPro" id="IPR001296">
    <property type="entry name" value="Glyco_trans_1"/>
</dbReference>
<dbReference type="AlphaFoldDB" id="A0A6I3QB44"/>
<keyword evidence="2" id="KW-0808">Transferase</keyword>
<comment type="caution">
    <text evidence="2">The sequence shown here is derived from an EMBL/GenBank/DDBJ whole genome shotgun (WGS) entry which is preliminary data.</text>
</comment>
<feature type="domain" description="Glycosyl transferase family 1" evidence="1">
    <location>
        <begin position="214"/>
        <end position="374"/>
    </location>
</feature>
<accession>A0A6I3QB44</accession>
<gene>
    <name evidence="2" type="ORF">GMD52_16325</name>
</gene>
<evidence type="ECO:0000313" key="3">
    <source>
        <dbReference type="Proteomes" id="UP000449193"/>
    </source>
</evidence>
<organism evidence="2 3">
    <name type="scientific">Ruthenibacterium lactatiformans</name>
    <dbReference type="NCBI Taxonomy" id="1550024"/>
    <lineage>
        <taxon>Bacteria</taxon>
        <taxon>Bacillati</taxon>
        <taxon>Bacillota</taxon>
        <taxon>Clostridia</taxon>
        <taxon>Eubacteriales</taxon>
        <taxon>Oscillospiraceae</taxon>
        <taxon>Ruthenibacterium</taxon>
    </lineage>
</organism>
<dbReference type="GO" id="GO:0016757">
    <property type="term" value="F:glycosyltransferase activity"/>
    <property type="evidence" value="ECO:0007669"/>
    <property type="project" value="InterPro"/>
</dbReference>
<dbReference type="Pfam" id="PF00534">
    <property type="entry name" value="Glycos_transf_1"/>
    <property type="match status" value="1"/>
</dbReference>
<dbReference type="PANTHER" id="PTHR45947:SF3">
    <property type="entry name" value="SULFOQUINOVOSYL TRANSFERASE SQD2"/>
    <property type="match status" value="1"/>
</dbReference>
<dbReference type="CDD" id="cd03801">
    <property type="entry name" value="GT4_PimA-like"/>
    <property type="match status" value="1"/>
</dbReference>
<dbReference type="Gene3D" id="3.40.50.2000">
    <property type="entry name" value="Glycogen Phosphorylase B"/>
    <property type="match status" value="1"/>
</dbReference>
<dbReference type="InterPro" id="IPR050194">
    <property type="entry name" value="Glycosyltransferase_grp1"/>
</dbReference>
<dbReference type="SUPFAM" id="SSF53756">
    <property type="entry name" value="UDP-Glycosyltransferase/glycogen phosphorylase"/>
    <property type="match status" value="1"/>
</dbReference>
<evidence type="ECO:0000313" key="2">
    <source>
        <dbReference type="EMBL" id="MTS53083.1"/>
    </source>
</evidence>
<dbReference type="EMBL" id="WMZR01000033">
    <property type="protein sequence ID" value="MTS53083.1"/>
    <property type="molecule type" value="Genomic_DNA"/>
</dbReference>